<keyword evidence="1" id="KW-0472">Membrane</keyword>
<reference evidence="2 3" key="1">
    <citation type="submission" date="2019-07" db="EMBL/GenBank/DDBJ databases">
        <title>Allobacillus sp. nov. SKP isolated from shrimp paste of Euphausiacea.</title>
        <authorList>
            <person name="Kanchanasin P."/>
            <person name="Tanasupawat S."/>
            <person name="Shi W."/>
            <person name="Wu L."/>
            <person name="Ma J."/>
        </authorList>
    </citation>
    <scope>NUCLEOTIDE SEQUENCE [LARGE SCALE GENOMIC DNA]</scope>
    <source>
        <strain evidence="2 3">SKP4-8</strain>
    </source>
</reference>
<keyword evidence="3" id="KW-1185">Reference proteome</keyword>
<comment type="caution">
    <text evidence="2">The sequence shown here is derived from an EMBL/GenBank/DDBJ whole genome shotgun (WGS) entry which is preliminary data.</text>
</comment>
<proteinExistence type="predicted"/>
<accession>A0A556PDY0</accession>
<feature type="transmembrane region" description="Helical" evidence="1">
    <location>
        <begin position="20"/>
        <end position="45"/>
    </location>
</feature>
<dbReference type="OrthoDB" id="1925744at2"/>
<dbReference type="AlphaFoldDB" id="A0A556PDY0"/>
<protein>
    <submittedName>
        <fullName evidence="2">Uncharacterized protein</fullName>
    </submittedName>
</protein>
<dbReference type="RefSeq" id="WP_144089139.1">
    <property type="nucleotide sequence ID" value="NZ_VMHE01000018.1"/>
</dbReference>
<sequence>MVISGVMKLIGSGMEFFLGIPGVGGVFILSFVWIPLLFMLIYHIVTLVLAKKSEQRIWGPVVGIVASTIGIIPVLGMLLHWAAFICLLIDGILTLNKGAKRSPETTKVI</sequence>
<feature type="transmembrane region" description="Helical" evidence="1">
    <location>
        <begin position="57"/>
        <end position="75"/>
    </location>
</feature>
<organism evidence="2 3">
    <name type="scientific">Allobacillus salarius</name>
    <dbReference type="NCBI Taxonomy" id="1955272"/>
    <lineage>
        <taxon>Bacteria</taxon>
        <taxon>Bacillati</taxon>
        <taxon>Bacillota</taxon>
        <taxon>Bacilli</taxon>
        <taxon>Bacillales</taxon>
        <taxon>Bacillaceae</taxon>
        <taxon>Allobacillus</taxon>
    </lineage>
</organism>
<gene>
    <name evidence="2" type="ORF">FPQ13_09680</name>
</gene>
<evidence type="ECO:0000256" key="1">
    <source>
        <dbReference type="SAM" id="Phobius"/>
    </source>
</evidence>
<dbReference type="EMBL" id="VMHE01000018">
    <property type="protein sequence ID" value="TSJ62574.1"/>
    <property type="molecule type" value="Genomic_DNA"/>
</dbReference>
<keyword evidence="1" id="KW-0812">Transmembrane</keyword>
<evidence type="ECO:0000313" key="2">
    <source>
        <dbReference type="EMBL" id="TSJ62574.1"/>
    </source>
</evidence>
<dbReference type="Proteomes" id="UP000316425">
    <property type="component" value="Unassembled WGS sequence"/>
</dbReference>
<name>A0A556PDY0_9BACI</name>
<keyword evidence="1" id="KW-1133">Transmembrane helix</keyword>
<evidence type="ECO:0000313" key="3">
    <source>
        <dbReference type="Proteomes" id="UP000316425"/>
    </source>
</evidence>